<dbReference type="AlphaFoldDB" id="A0A9W5Q180"/>
<keyword evidence="1" id="KW-0175">Coiled coil</keyword>
<organism evidence="2 3">
    <name type="scientific">Bacillus cereus VD196</name>
    <dbReference type="NCBI Taxonomy" id="1053243"/>
    <lineage>
        <taxon>Bacteria</taxon>
        <taxon>Bacillati</taxon>
        <taxon>Bacillota</taxon>
        <taxon>Bacilli</taxon>
        <taxon>Bacillales</taxon>
        <taxon>Bacillaceae</taxon>
        <taxon>Bacillus</taxon>
        <taxon>Bacillus cereus group</taxon>
    </lineage>
</organism>
<evidence type="ECO:0000256" key="1">
    <source>
        <dbReference type="SAM" id="Coils"/>
    </source>
</evidence>
<evidence type="ECO:0000313" key="3">
    <source>
        <dbReference type="Proteomes" id="UP000014023"/>
    </source>
</evidence>
<name>A0A9W5Q180_BACCE</name>
<gene>
    <name evidence="2" type="ORF">IKE_04076</name>
</gene>
<reference evidence="2 3" key="1">
    <citation type="submission" date="2012-12" db="EMBL/GenBank/DDBJ databases">
        <title>The Genome Sequence of Bacillus cereus VD196.</title>
        <authorList>
            <consortium name="The Broad Institute Genome Sequencing Platform"/>
            <consortium name="The Broad Institute Genome Sequencing Center for Infectious Disease"/>
            <person name="Feldgarden M."/>
            <person name="Van der Auwera G.A."/>
            <person name="Mahillon J."/>
            <person name="Duprez V."/>
            <person name="Timmery S."/>
            <person name="Mattelet C."/>
            <person name="Dierick K."/>
            <person name="Sun M."/>
            <person name="Yu Z."/>
            <person name="Zhu L."/>
            <person name="Hu X."/>
            <person name="Shank E.B."/>
            <person name="Swiecicka I."/>
            <person name="Hansen B.M."/>
            <person name="Andrup L."/>
            <person name="Walker B."/>
            <person name="Young S.K."/>
            <person name="Zeng Q."/>
            <person name="Gargeya S."/>
            <person name="Fitzgerald M."/>
            <person name="Haas B."/>
            <person name="Abouelleil A."/>
            <person name="Alvarado L."/>
            <person name="Arachchi H.M."/>
            <person name="Berlin A.M."/>
            <person name="Chapman S.B."/>
            <person name="Dewar J."/>
            <person name="Goldberg J."/>
            <person name="Griggs A."/>
            <person name="Gujja S."/>
            <person name="Hansen M."/>
            <person name="Howarth C."/>
            <person name="Imamovic A."/>
            <person name="Larimer J."/>
            <person name="McCowan C."/>
            <person name="Murphy C."/>
            <person name="Neiman D."/>
            <person name="Pearson M."/>
            <person name="Priest M."/>
            <person name="Roberts A."/>
            <person name="Saif S."/>
            <person name="Shea T."/>
            <person name="Sisk P."/>
            <person name="Sykes S."/>
            <person name="Wortman J."/>
            <person name="Nusbaum C."/>
            <person name="Birren B."/>
        </authorList>
    </citation>
    <scope>NUCLEOTIDE SEQUENCE [LARGE SCALE GENOMIC DNA]</scope>
    <source>
        <strain evidence="2 3">VD196</strain>
    </source>
</reference>
<comment type="caution">
    <text evidence="2">The sequence shown here is derived from an EMBL/GenBank/DDBJ whole genome shotgun (WGS) entry which is preliminary data.</text>
</comment>
<dbReference type="EMBL" id="AHFL01000031">
    <property type="protein sequence ID" value="EOO64536.1"/>
    <property type="molecule type" value="Genomic_DNA"/>
</dbReference>
<protein>
    <submittedName>
        <fullName evidence="2">Uncharacterized protein</fullName>
    </submittedName>
</protein>
<dbReference type="InterPro" id="IPR010094">
    <property type="entry name" value="Transposase_put_N"/>
</dbReference>
<proteinExistence type="predicted"/>
<evidence type="ECO:0000313" key="2">
    <source>
        <dbReference type="EMBL" id="EOO64536.1"/>
    </source>
</evidence>
<accession>A0A9W5Q180</accession>
<feature type="coiled-coil region" evidence="1">
    <location>
        <begin position="84"/>
        <end position="137"/>
    </location>
</feature>
<sequence>MKTTRTCKINSITKEQTEDLITLIRTFESAKRYSFNRLIEGENEKELIKKLQPKYLLNKRFCEDAILQAQTILFSQKELLPVYLENNQKKLEKTLQKIDDYERGKKRPKQVALETCLIGLRKRKQKLEQKIETYAKHIKNKTLPPIIFGGRKNFYESMKE</sequence>
<dbReference type="Proteomes" id="UP000014023">
    <property type="component" value="Unassembled WGS sequence"/>
</dbReference>
<dbReference type="NCBIfam" id="TIGR01765">
    <property type="entry name" value="tspaseT_teng_N"/>
    <property type="match status" value="1"/>
</dbReference>